<sequence length="456" mass="51640">MSAQTLINTAQLLGTGFGYTENYNPALPRLTNRIHPIFKKAVKELFDEANEAQRTIHMRAFGPAFKLATRFLDSGALDSFFWIFHHPNKLERYRDDQAQPPVEYDVFPTAHCRPDRAISKGDRAMVQQRLQQLAANVHFTLDPNVDHGVRTREDWDPVSIPSLRSASKPQPVKYGFQSTVRIAYDTYTELEQITAATFPPDVPMQLAKHFEFAVTLLHEIAHMYRNFMLGGFSNQADVGEPFLGEGLLSELGFELESRLLGGHISLLEPQAATVNVYQYSGTNSALDGILSVYEWPYQQIVNFYEDGATPNDPNLMDKREDPDVERPLDQAWRIDLGDIARFFTDNFWTVDYPNNRNAADYLWPGKDRGFNFKAQRATAAGVARGPRPVRRTRDDRKYVPNGYVRAANGDIRPGAGVAIARSVVYPTEVRRSARVIAANAWTKLARHPGQWHTEGR</sequence>
<accession>A0A8H6R9T4</accession>
<reference evidence="1" key="1">
    <citation type="submission" date="2020-04" db="EMBL/GenBank/DDBJ databases">
        <title>Draft genome resource of the tomato pathogen Pseudocercospora fuligena.</title>
        <authorList>
            <person name="Zaccaron A."/>
        </authorList>
    </citation>
    <scope>NUCLEOTIDE SEQUENCE</scope>
    <source>
        <strain evidence="1">PF001</strain>
    </source>
</reference>
<evidence type="ECO:0000313" key="1">
    <source>
        <dbReference type="EMBL" id="KAF7186111.1"/>
    </source>
</evidence>
<keyword evidence="2" id="KW-1185">Reference proteome</keyword>
<protein>
    <submittedName>
        <fullName evidence="1">Uncharacterized protein</fullName>
    </submittedName>
</protein>
<proteinExistence type="predicted"/>
<organism evidence="1 2">
    <name type="scientific">Pseudocercospora fuligena</name>
    <dbReference type="NCBI Taxonomy" id="685502"/>
    <lineage>
        <taxon>Eukaryota</taxon>
        <taxon>Fungi</taxon>
        <taxon>Dikarya</taxon>
        <taxon>Ascomycota</taxon>
        <taxon>Pezizomycotina</taxon>
        <taxon>Dothideomycetes</taxon>
        <taxon>Dothideomycetidae</taxon>
        <taxon>Mycosphaerellales</taxon>
        <taxon>Mycosphaerellaceae</taxon>
        <taxon>Pseudocercospora</taxon>
    </lineage>
</organism>
<gene>
    <name evidence="1" type="ORF">HII31_12572</name>
</gene>
<comment type="caution">
    <text evidence="1">The sequence shown here is derived from an EMBL/GenBank/DDBJ whole genome shotgun (WGS) entry which is preliminary data.</text>
</comment>
<dbReference type="AlphaFoldDB" id="A0A8H6R9T4"/>
<dbReference type="Proteomes" id="UP000660729">
    <property type="component" value="Unassembled WGS sequence"/>
</dbReference>
<evidence type="ECO:0000313" key="2">
    <source>
        <dbReference type="Proteomes" id="UP000660729"/>
    </source>
</evidence>
<dbReference type="EMBL" id="JABCIY010000268">
    <property type="protein sequence ID" value="KAF7186111.1"/>
    <property type="molecule type" value="Genomic_DNA"/>
</dbReference>
<name>A0A8H6R9T4_9PEZI</name>